<accession>A0ABU1W9E3</accession>
<evidence type="ECO:0000256" key="1">
    <source>
        <dbReference type="SAM" id="Phobius"/>
    </source>
</evidence>
<proteinExistence type="predicted"/>
<dbReference type="RefSeq" id="WP_310059715.1">
    <property type="nucleotide sequence ID" value="NZ_JAVDVY010000001.1"/>
</dbReference>
<keyword evidence="1" id="KW-0812">Transmembrane</keyword>
<keyword evidence="1" id="KW-1133">Transmembrane helix</keyword>
<feature type="transmembrane region" description="Helical" evidence="1">
    <location>
        <begin position="6"/>
        <end position="28"/>
    </location>
</feature>
<dbReference type="Proteomes" id="UP001251524">
    <property type="component" value="Unassembled WGS sequence"/>
</dbReference>
<dbReference type="EMBL" id="JAVDVY010000001">
    <property type="protein sequence ID" value="MDR7134064.1"/>
    <property type="molecule type" value="Genomic_DNA"/>
</dbReference>
<comment type="caution">
    <text evidence="2">The sequence shown here is derived from an EMBL/GenBank/DDBJ whole genome shotgun (WGS) entry which is preliminary data.</text>
</comment>
<keyword evidence="1" id="KW-0472">Membrane</keyword>
<sequence length="108" mass="11639">MEDYITPIELVMLLAVLWLPVFGVAALVQWRLPATRRNPISWLGAGLLLEAVAAFCIWLSPLHHYFLSLDFLGNLAIGSIPLQAAVLAAVAVTALIWVVGARGLLPAP</sequence>
<reference evidence="2 3" key="1">
    <citation type="submission" date="2023-07" db="EMBL/GenBank/DDBJ databases">
        <title>Sorghum-associated microbial communities from plants grown in Nebraska, USA.</title>
        <authorList>
            <person name="Schachtman D."/>
        </authorList>
    </citation>
    <scope>NUCLEOTIDE SEQUENCE [LARGE SCALE GENOMIC DNA]</scope>
    <source>
        <strain evidence="2 3">BE198</strain>
    </source>
</reference>
<keyword evidence="3" id="KW-1185">Reference proteome</keyword>
<feature type="transmembrane region" description="Helical" evidence="1">
    <location>
        <begin position="40"/>
        <end position="60"/>
    </location>
</feature>
<name>A0ABU1W9E3_9GAMM</name>
<evidence type="ECO:0000313" key="2">
    <source>
        <dbReference type="EMBL" id="MDR7134064.1"/>
    </source>
</evidence>
<evidence type="ECO:0000313" key="3">
    <source>
        <dbReference type="Proteomes" id="UP001251524"/>
    </source>
</evidence>
<organism evidence="2 3">
    <name type="scientific">Lysobacter niastensis</name>
    <dbReference type="NCBI Taxonomy" id="380629"/>
    <lineage>
        <taxon>Bacteria</taxon>
        <taxon>Pseudomonadati</taxon>
        <taxon>Pseudomonadota</taxon>
        <taxon>Gammaproteobacteria</taxon>
        <taxon>Lysobacterales</taxon>
        <taxon>Lysobacteraceae</taxon>
        <taxon>Lysobacter</taxon>
    </lineage>
</organism>
<feature type="transmembrane region" description="Helical" evidence="1">
    <location>
        <begin position="80"/>
        <end position="105"/>
    </location>
</feature>
<protein>
    <submittedName>
        <fullName evidence="2">Uncharacterized protein</fullName>
    </submittedName>
</protein>
<gene>
    <name evidence="2" type="ORF">J2X06_001248</name>
</gene>